<dbReference type="AlphaFoldDB" id="A0A163S580"/>
<dbReference type="PATRIC" id="fig|43678.3.peg.1283"/>
<sequence>MATEAKTRPHDGDVDAFLATVTHSVRRRDADTLLALMQRVTGEPPVMWGPSIIGFGQYHYEYASGRQGDAGAAGFSPRKGASTVYLPDGTGAHEDLLARLGPHTTGLVCVYLKDLQANDLDVLEEIVRRSYAAVTAGTFTQRARESSS</sequence>
<name>A0A163S580_9CELL</name>
<dbReference type="EMBL" id="LRIE01000061">
    <property type="protein sequence ID" value="KZM36025.1"/>
    <property type="molecule type" value="Genomic_DNA"/>
</dbReference>
<dbReference type="OrthoDB" id="5951444at2"/>
<organism evidence="2 3">
    <name type="scientific">Oerskovia enterophila</name>
    <dbReference type="NCBI Taxonomy" id="43678"/>
    <lineage>
        <taxon>Bacteria</taxon>
        <taxon>Bacillati</taxon>
        <taxon>Actinomycetota</taxon>
        <taxon>Actinomycetes</taxon>
        <taxon>Micrococcales</taxon>
        <taxon>Cellulomonadaceae</taxon>
        <taxon>Oerskovia</taxon>
    </lineage>
</organism>
<proteinExistence type="predicted"/>
<dbReference type="InterPro" id="IPR014922">
    <property type="entry name" value="YdhG-like"/>
</dbReference>
<dbReference type="Proteomes" id="UP000076447">
    <property type="component" value="Unassembled WGS sequence"/>
</dbReference>
<evidence type="ECO:0000313" key="2">
    <source>
        <dbReference type="EMBL" id="KZM36025.1"/>
    </source>
</evidence>
<dbReference type="STRING" id="43678.OJAG_12290"/>
<evidence type="ECO:0000259" key="1">
    <source>
        <dbReference type="Pfam" id="PF08818"/>
    </source>
</evidence>
<gene>
    <name evidence="2" type="ORF">OJAG_12290</name>
</gene>
<protein>
    <recommendedName>
        <fullName evidence="1">YdhG-like domain-containing protein</fullName>
    </recommendedName>
</protein>
<comment type="caution">
    <text evidence="2">The sequence shown here is derived from an EMBL/GenBank/DDBJ whole genome shotgun (WGS) entry which is preliminary data.</text>
</comment>
<accession>A0A163S580</accession>
<reference evidence="2 3" key="1">
    <citation type="submission" date="2016-01" db="EMBL/GenBank/DDBJ databases">
        <title>Genome sequence of Oerskovia enterophila VJag, an agar and cellulose degrading bacterium.</title>
        <authorList>
            <person name="Poehlein A."/>
            <person name="Jag V."/>
            <person name="Bengelsdorf F."/>
            <person name="Duerre P."/>
            <person name="Daniel R."/>
        </authorList>
    </citation>
    <scope>NUCLEOTIDE SEQUENCE [LARGE SCALE GENOMIC DNA]</scope>
    <source>
        <strain evidence="2 3">VJag</strain>
    </source>
</reference>
<dbReference type="RefSeq" id="WP_068707693.1">
    <property type="nucleotide sequence ID" value="NZ_LRIE01000061.1"/>
</dbReference>
<evidence type="ECO:0000313" key="3">
    <source>
        <dbReference type="Proteomes" id="UP000076447"/>
    </source>
</evidence>
<feature type="domain" description="YdhG-like" evidence="1">
    <location>
        <begin position="26"/>
        <end position="130"/>
    </location>
</feature>
<dbReference type="Pfam" id="PF08818">
    <property type="entry name" value="DUF1801"/>
    <property type="match status" value="1"/>
</dbReference>